<dbReference type="PRINTS" id="PR00368">
    <property type="entry name" value="FADPNR"/>
</dbReference>
<dbReference type="Gene3D" id="3.50.50.60">
    <property type="entry name" value="FAD/NAD(P)-binding domain"/>
    <property type="match status" value="1"/>
</dbReference>
<evidence type="ECO:0000259" key="2">
    <source>
        <dbReference type="Pfam" id="PF07992"/>
    </source>
</evidence>
<protein>
    <submittedName>
        <fullName evidence="3">Flavoprotein</fullName>
    </submittedName>
</protein>
<dbReference type="PRINTS" id="PR00411">
    <property type="entry name" value="PNDRDTASEI"/>
</dbReference>
<dbReference type="SUPFAM" id="SSF51905">
    <property type="entry name" value="FAD/NAD(P)-binding domain"/>
    <property type="match status" value="1"/>
</dbReference>
<reference evidence="3 4" key="1">
    <citation type="submission" date="2017-09" db="EMBL/GenBank/DDBJ databases">
        <title>Comparative genomics of rhizobia isolated from Phaseolus vulgaris in China.</title>
        <authorList>
            <person name="Tong W."/>
        </authorList>
    </citation>
    <scope>NUCLEOTIDE SEQUENCE [LARGE SCALE GENOMIC DNA]</scope>
    <source>
        <strain evidence="3 4">Y27</strain>
    </source>
</reference>
<gene>
    <name evidence="3" type="ORF">CO662_23075</name>
</gene>
<dbReference type="Proteomes" id="UP000219972">
    <property type="component" value="Unassembled WGS sequence"/>
</dbReference>
<dbReference type="InterPro" id="IPR050982">
    <property type="entry name" value="Auxin_biosynth/cation_transpt"/>
</dbReference>
<dbReference type="RefSeq" id="WP_097544108.1">
    <property type="nucleotide sequence ID" value="NZ_NWSK01000026.1"/>
</dbReference>
<keyword evidence="4" id="KW-1185">Reference proteome</keyword>
<evidence type="ECO:0000313" key="4">
    <source>
        <dbReference type="Proteomes" id="UP000219972"/>
    </source>
</evidence>
<evidence type="ECO:0000313" key="3">
    <source>
        <dbReference type="EMBL" id="PDS49666.1"/>
    </source>
</evidence>
<dbReference type="EMBL" id="NWSL01000015">
    <property type="protein sequence ID" value="PDS49666.1"/>
    <property type="molecule type" value="Genomic_DNA"/>
</dbReference>
<feature type="domain" description="FAD/NAD(P)-binding" evidence="2">
    <location>
        <begin position="45"/>
        <end position="270"/>
    </location>
</feature>
<dbReference type="InterPro" id="IPR023753">
    <property type="entry name" value="FAD/NAD-binding_dom"/>
</dbReference>
<proteinExistence type="predicted"/>
<sequence length="495" mass="55415">MNAHSFQNEQLMALANRVREDLHTLRFPHEPWVIPHRHESGRHVYDVVIIGGGQGGLAVAAGLMRERVDNIVVFDRRPRGLEGPWNTTARMRTLRTLKHLPGIDPTLPNMSPQAWYTARYGEKAWEDLGKIPKGDWQDYLSWCRDTLNLPVQNLVEVSSITPEEDIFRIEIKRLDAQGAVEEADFVYARRVVLATGVDGSGAWHVPEFISSALPKDRFASSGEAFEFAKLRGKRVAVLGAGASAFDNASTALEAGARQATVCIRRTEIQRINPQMWMAKAGFLNHYADMDDLSKWRFMRHMFRHNIPAPQDAYNRLSALPGACIRQNAGWKSVRLVDSGNGEEIEVVTASGDILHVDFLIVAVGFITNFELRPELAKVADHIALWRDRFKVPSGEQDAQVSCHPYLGQGFEFVDKSGGQAPYLSRIFNFTYSALVSMGLSASAISGFKYSVPRVVRGITKSLFLEDVDSTYEHFSSYAEPEMRGDVPLDNPVRSE</sequence>
<name>A0ABX4J5G3_9HYPH</name>
<dbReference type="InterPro" id="IPR036188">
    <property type="entry name" value="FAD/NAD-bd_sf"/>
</dbReference>
<accession>A0ABX4J5G3</accession>
<organism evidence="3 4">
    <name type="scientific">Rhizobium anhuiense</name>
    <dbReference type="NCBI Taxonomy" id="1184720"/>
    <lineage>
        <taxon>Bacteria</taxon>
        <taxon>Pseudomonadati</taxon>
        <taxon>Pseudomonadota</taxon>
        <taxon>Alphaproteobacteria</taxon>
        <taxon>Hyphomicrobiales</taxon>
        <taxon>Rhizobiaceae</taxon>
        <taxon>Rhizobium/Agrobacterium group</taxon>
        <taxon>Rhizobium</taxon>
    </lineage>
</organism>
<keyword evidence="1" id="KW-0560">Oxidoreductase</keyword>
<dbReference type="PANTHER" id="PTHR43539">
    <property type="entry name" value="FLAVIN-BINDING MONOOXYGENASE-LIKE PROTEIN (AFU_ORTHOLOGUE AFUA_4G09220)"/>
    <property type="match status" value="1"/>
</dbReference>
<dbReference type="PANTHER" id="PTHR43539:SF91">
    <property type="entry name" value="FAD-DEPENDENT URATE HYDROXYLASE"/>
    <property type="match status" value="1"/>
</dbReference>
<comment type="caution">
    <text evidence="3">The sequence shown here is derived from an EMBL/GenBank/DDBJ whole genome shotgun (WGS) entry which is preliminary data.</text>
</comment>
<dbReference type="Pfam" id="PF07992">
    <property type="entry name" value="Pyr_redox_2"/>
    <property type="match status" value="1"/>
</dbReference>
<evidence type="ECO:0000256" key="1">
    <source>
        <dbReference type="ARBA" id="ARBA00023002"/>
    </source>
</evidence>